<dbReference type="Proteomes" id="UP000271548">
    <property type="component" value="Unassembled WGS sequence"/>
</dbReference>
<keyword evidence="1" id="KW-0472">Membrane</keyword>
<evidence type="ECO:0000256" key="1">
    <source>
        <dbReference type="SAM" id="Phobius"/>
    </source>
</evidence>
<dbReference type="EMBL" id="RAZS01000017">
    <property type="protein sequence ID" value="RKN13595.1"/>
    <property type="molecule type" value="Genomic_DNA"/>
</dbReference>
<evidence type="ECO:0000313" key="3">
    <source>
        <dbReference type="Proteomes" id="UP000271548"/>
    </source>
</evidence>
<reference evidence="2 3" key="1">
    <citation type="submission" date="2018-09" db="EMBL/GenBank/DDBJ databases">
        <title>Micromonospora sp. nov. MS1-9, isolated from a root of Musa sp.</title>
        <authorList>
            <person name="Kuncharoen N."/>
            <person name="Kudo T."/>
            <person name="Ohkuma M."/>
            <person name="Yuki M."/>
            <person name="Tanasupawat S."/>
        </authorList>
    </citation>
    <scope>NUCLEOTIDE SEQUENCE [LARGE SCALE GENOMIC DNA]</scope>
    <source>
        <strain evidence="2 3">NGC1-4</strain>
    </source>
</reference>
<feature type="transmembrane region" description="Helical" evidence="1">
    <location>
        <begin position="16"/>
        <end position="45"/>
    </location>
</feature>
<keyword evidence="1" id="KW-0812">Transmembrane</keyword>
<protein>
    <submittedName>
        <fullName evidence="2">Uncharacterized protein</fullName>
    </submittedName>
</protein>
<accession>A0ABX9QVT1</accession>
<name>A0ABX9QVT1_9ACTN</name>
<organism evidence="2 3">
    <name type="scientific">Micromonospora musae</name>
    <dbReference type="NCBI Taxonomy" id="1894970"/>
    <lineage>
        <taxon>Bacteria</taxon>
        <taxon>Bacillati</taxon>
        <taxon>Actinomycetota</taxon>
        <taxon>Actinomycetes</taxon>
        <taxon>Micromonosporales</taxon>
        <taxon>Micromonosporaceae</taxon>
        <taxon>Micromonospora</taxon>
    </lineage>
</organism>
<keyword evidence="1" id="KW-1133">Transmembrane helix</keyword>
<keyword evidence="3" id="KW-1185">Reference proteome</keyword>
<proteinExistence type="predicted"/>
<comment type="caution">
    <text evidence="2">The sequence shown here is derived from an EMBL/GenBank/DDBJ whole genome shotgun (WGS) entry which is preliminary data.</text>
</comment>
<sequence length="62" mass="6736">MAGVRAISRRFRPAPVWIAVGTGLGVLHPLLGLVLVAAFIPFYWLPIKGEIASVKRARESLP</sequence>
<gene>
    <name evidence="2" type="ORF">D7147_31200</name>
</gene>
<evidence type="ECO:0000313" key="2">
    <source>
        <dbReference type="EMBL" id="RKN13595.1"/>
    </source>
</evidence>